<reference evidence="1 2" key="1">
    <citation type="journal article" date="2019" name="Int. J. Syst. Evol. Microbiol.">
        <title>The Global Catalogue of Microorganisms (GCM) 10K type strain sequencing project: providing services to taxonomists for standard genome sequencing and annotation.</title>
        <authorList>
            <consortium name="The Broad Institute Genomics Platform"/>
            <consortium name="The Broad Institute Genome Sequencing Center for Infectious Disease"/>
            <person name="Wu L."/>
            <person name="Ma J."/>
        </authorList>
    </citation>
    <scope>NUCLEOTIDE SEQUENCE [LARGE SCALE GENOMIC DNA]</scope>
    <source>
        <strain evidence="1 2">JCM 16114</strain>
    </source>
</reference>
<dbReference type="EMBL" id="BAAAQX010000030">
    <property type="protein sequence ID" value="GAA2213053.1"/>
    <property type="molecule type" value="Genomic_DNA"/>
</dbReference>
<dbReference type="RefSeq" id="WP_344488110.1">
    <property type="nucleotide sequence ID" value="NZ_BAAAQX010000030.1"/>
</dbReference>
<proteinExistence type="predicted"/>
<accession>A0ABN3CUC2</accession>
<protein>
    <submittedName>
        <fullName evidence="1">Uncharacterized protein</fullName>
    </submittedName>
</protein>
<dbReference type="Proteomes" id="UP001499843">
    <property type="component" value="Unassembled WGS sequence"/>
</dbReference>
<name>A0ABN3CUC2_9ACTN</name>
<gene>
    <name evidence="1" type="ORF">GCM10009850_085150</name>
</gene>
<evidence type="ECO:0000313" key="2">
    <source>
        <dbReference type="Proteomes" id="UP001499843"/>
    </source>
</evidence>
<keyword evidence="2" id="KW-1185">Reference proteome</keyword>
<comment type="caution">
    <text evidence="1">The sequence shown here is derived from an EMBL/GenBank/DDBJ whole genome shotgun (WGS) entry which is preliminary data.</text>
</comment>
<evidence type="ECO:0000313" key="1">
    <source>
        <dbReference type="EMBL" id="GAA2213053.1"/>
    </source>
</evidence>
<sequence length="189" mass="20320">MGIALTVAVAAVALSHHGPDATGKATEEVLEVGSAKRAALMAAADRFLETDPRRNAYNVLAKEMPELGPRTFCREEFIEVRRKDPRLLLLGIVAACQEYARRGGVLVTGSGFRSPLLLTVEPVGAGFAVREVEEPLDGDMNWPTVRAMFSPGGAPRALDLQAEGAYLHRAIEADARRAWGLPHDQVGPP</sequence>
<organism evidence="1 2">
    <name type="scientific">Nonomuraea monospora</name>
    <dbReference type="NCBI Taxonomy" id="568818"/>
    <lineage>
        <taxon>Bacteria</taxon>
        <taxon>Bacillati</taxon>
        <taxon>Actinomycetota</taxon>
        <taxon>Actinomycetes</taxon>
        <taxon>Streptosporangiales</taxon>
        <taxon>Streptosporangiaceae</taxon>
        <taxon>Nonomuraea</taxon>
    </lineage>
</organism>